<evidence type="ECO:0000259" key="1">
    <source>
        <dbReference type="Pfam" id="PF13649"/>
    </source>
</evidence>
<gene>
    <name evidence="2" type="ORF">LA374_08835</name>
</gene>
<sequence>MTGLQPFDAAQYKRAQRAQWNRDGAAWRRWNPVLDRWYGEVTGLMLDSAGIRPGQRILDIAAGAGEPAISAAERVGPDGYVLATDLSEGIVALAQEEAHRRGLRQVHTRVMDGERLDLPDATFDAVICRLGMMYMPHPLDALREWRRALKPGAGLPWWSSPLRNTTTGGLCRPPLSGVTPGSRHLPSGSPARSAWGRRAGLTPCCARRGSNFLLCAPCRCRTGQPAPRRLCKSPGRRLGGSTP</sequence>
<dbReference type="PANTHER" id="PTHR43591">
    <property type="entry name" value="METHYLTRANSFERASE"/>
    <property type="match status" value="1"/>
</dbReference>
<dbReference type="InterPro" id="IPR029063">
    <property type="entry name" value="SAM-dependent_MTases_sf"/>
</dbReference>
<dbReference type="Pfam" id="PF13649">
    <property type="entry name" value="Methyltransf_25"/>
    <property type="match status" value="1"/>
</dbReference>
<name>A0ABS7VBM3_9GAMM</name>
<dbReference type="CDD" id="cd02440">
    <property type="entry name" value="AdoMet_MTases"/>
    <property type="match status" value="1"/>
</dbReference>
<dbReference type="GO" id="GO:0032259">
    <property type="term" value="P:methylation"/>
    <property type="evidence" value="ECO:0007669"/>
    <property type="project" value="UniProtKB-KW"/>
</dbReference>
<dbReference type="RefSeq" id="WP_224162697.1">
    <property type="nucleotide sequence ID" value="NZ_JAIRBT010000009.1"/>
</dbReference>
<protein>
    <submittedName>
        <fullName evidence="2">Class I SAM-dependent methyltransferase</fullName>
    </submittedName>
</protein>
<evidence type="ECO:0000313" key="3">
    <source>
        <dbReference type="Proteomes" id="UP000774958"/>
    </source>
</evidence>
<dbReference type="InterPro" id="IPR041698">
    <property type="entry name" value="Methyltransf_25"/>
</dbReference>
<proteinExistence type="predicted"/>
<reference evidence="2 3" key="1">
    <citation type="submission" date="2021-09" db="EMBL/GenBank/DDBJ databases">
        <title>Aeromonas schubertii isolated from Asian sea bass.</title>
        <authorList>
            <person name="Pinpimai K."/>
        </authorList>
    </citation>
    <scope>NUCLEOTIDE SEQUENCE [LARGE SCALE GENOMIC DNA]</scope>
    <source>
        <strain evidence="2 3">CHULA2021a</strain>
    </source>
</reference>
<feature type="domain" description="Methyltransferase" evidence="1">
    <location>
        <begin position="57"/>
        <end position="152"/>
    </location>
</feature>
<evidence type="ECO:0000313" key="2">
    <source>
        <dbReference type="EMBL" id="MBZ6066313.1"/>
    </source>
</evidence>
<dbReference type="Proteomes" id="UP000774958">
    <property type="component" value="Unassembled WGS sequence"/>
</dbReference>
<keyword evidence="3" id="KW-1185">Reference proteome</keyword>
<organism evidence="2 3">
    <name type="scientific">Aeromonas schubertii</name>
    <dbReference type="NCBI Taxonomy" id="652"/>
    <lineage>
        <taxon>Bacteria</taxon>
        <taxon>Pseudomonadati</taxon>
        <taxon>Pseudomonadota</taxon>
        <taxon>Gammaproteobacteria</taxon>
        <taxon>Aeromonadales</taxon>
        <taxon>Aeromonadaceae</taxon>
        <taxon>Aeromonas</taxon>
    </lineage>
</organism>
<dbReference type="EMBL" id="JAIRBT010000009">
    <property type="protein sequence ID" value="MBZ6066313.1"/>
    <property type="molecule type" value="Genomic_DNA"/>
</dbReference>
<accession>A0ABS7VBM3</accession>
<dbReference type="PANTHER" id="PTHR43591:SF24">
    <property type="entry name" value="2-METHOXY-6-POLYPRENYL-1,4-BENZOQUINOL METHYLASE, MITOCHONDRIAL"/>
    <property type="match status" value="1"/>
</dbReference>
<keyword evidence="2" id="KW-0489">Methyltransferase</keyword>
<dbReference type="SUPFAM" id="SSF53335">
    <property type="entry name" value="S-adenosyl-L-methionine-dependent methyltransferases"/>
    <property type="match status" value="1"/>
</dbReference>
<comment type="caution">
    <text evidence="2">The sequence shown here is derived from an EMBL/GenBank/DDBJ whole genome shotgun (WGS) entry which is preliminary data.</text>
</comment>
<keyword evidence="2" id="KW-0808">Transferase</keyword>
<dbReference type="GO" id="GO:0008168">
    <property type="term" value="F:methyltransferase activity"/>
    <property type="evidence" value="ECO:0007669"/>
    <property type="project" value="UniProtKB-KW"/>
</dbReference>
<dbReference type="Gene3D" id="3.40.50.150">
    <property type="entry name" value="Vaccinia Virus protein VP39"/>
    <property type="match status" value="1"/>
</dbReference>